<dbReference type="EMBL" id="FOBF01000005">
    <property type="protein sequence ID" value="SEL56014.1"/>
    <property type="molecule type" value="Genomic_DNA"/>
</dbReference>
<accession>A0A1H7R7X6</accession>
<dbReference type="STRING" id="46177.SAMN05660976_02824"/>
<dbReference type="OrthoDB" id="3186094at2"/>
<dbReference type="InterPro" id="IPR014710">
    <property type="entry name" value="RmlC-like_jellyroll"/>
</dbReference>
<dbReference type="GO" id="GO:0003700">
    <property type="term" value="F:DNA-binding transcription factor activity"/>
    <property type="evidence" value="ECO:0007669"/>
    <property type="project" value="InterPro"/>
</dbReference>
<evidence type="ECO:0000259" key="5">
    <source>
        <dbReference type="PROSITE" id="PS01124"/>
    </source>
</evidence>
<evidence type="ECO:0000256" key="1">
    <source>
        <dbReference type="ARBA" id="ARBA00022490"/>
    </source>
</evidence>
<dbReference type="Gene3D" id="2.60.120.10">
    <property type="entry name" value="Jelly Rolls"/>
    <property type="match status" value="1"/>
</dbReference>
<evidence type="ECO:0000313" key="7">
    <source>
        <dbReference type="Proteomes" id="UP000198953"/>
    </source>
</evidence>
<dbReference type="Pfam" id="PF12833">
    <property type="entry name" value="HTH_18"/>
    <property type="match status" value="1"/>
</dbReference>
<organism evidence="6 7">
    <name type="scientific">Nonomuraea pusilla</name>
    <dbReference type="NCBI Taxonomy" id="46177"/>
    <lineage>
        <taxon>Bacteria</taxon>
        <taxon>Bacillati</taxon>
        <taxon>Actinomycetota</taxon>
        <taxon>Actinomycetes</taxon>
        <taxon>Streptosporangiales</taxon>
        <taxon>Streptosporangiaceae</taxon>
        <taxon>Nonomuraea</taxon>
    </lineage>
</organism>
<dbReference type="Pfam" id="PF02311">
    <property type="entry name" value="AraC_binding"/>
    <property type="match status" value="1"/>
</dbReference>
<gene>
    <name evidence="6" type="ORF">SAMN05660976_02824</name>
</gene>
<dbReference type="Proteomes" id="UP000198953">
    <property type="component" value="Unassembled WGS sequence"/>
</dbReference>
<evidence type="ECO:0000256" key="3">
    <source>
        <dbReference type="ARBA" id="ARBA00023125"/>
    </source>
</evidence>
<dbReference type="GO" id="GO:0043565">
    <property type="term" value="F:sequence-specific DNA binding"/>
    <property type="evidence" value="ECO:0007669"/>
    <property type="project" value="InterPro"/>
</dbReference>
<evidence type="ECO:0000313" key="6">
    <source>
        <dbReference type="EMBL" id="SEL56014.1"/>
    </source>
</evidence>
<dbReference type="InterPro" id="IPR009057">
    <property type="entry name" value="Homeodomain-like_sf"/>
</dbReference>
<evidence type="ECO:0000256" key="2">
    <source>
        <dbReference type="ARBA" id="ARBA00023015"/>
    </source>
</evidence>
<dbReference type="PANTHER" id="PTHR46796">
    <property type="entry name" value="HTH-TYPE TRANSCRIPTIONAL ACTIVATOR RHAS-RELATED"/>
    <property type="match status" value="1"/>
</dbReference>
<dbReference type="AlphaFoldDB" id="A0A1H7R7X6"/>
<protein>
    <submittedName>
        <fullName evidence="6">AraC-like ligand binding domain-containing protein</fullName>
    </submittedName>
</protein>
<feature type="domain" description="HTH araC/xylS-type" evidence="5">
    <location>
        <begin position="172"/>
        <end position="269"/>
    </location>
</feature>
<reference evidence="6 7" key="1">
    <citation type="submission" date="2016-10" db="EMBL/GenBank/DDBJ databases">
        <authorList>
            <person name="de Groot N.N."/>
        </authorList>
    </citation>
    <scope>NUCLEOTIDE SEQUENCE [LARGE SCALE GENOMIC DNA]</scope>
    <source>
        <strain evidence="6 7">DSM 43357</strain>
    </source>
</reference>
<name>A0A1H7R7X6_9ACTN</name>
<sequence length="273" mass="30492">MTAMDPALREHLRRLDLDLLMAGHADPVPAGWGRQARTDGYNRIYLILDGVGSITLDGVEYLPRPGQLYFLPAGSALAFSSSKERPLRKYWANFTATVAGRELASLVALPRVMEVEDPAAVREMFVRLLAAGRGTTQVTGPLRQRAVLMELTAYLVDHAPLGSLRPLSEGPGRILEYIDAHLAEALTVGRLAEVFHYNPTYFITYFAQLFGVSPNQYIRQLRVERVKQALIHTEQRIEEIAGTVGWEASYLSRVFRQVTSLTPTQYRALHQAS</sequence>
<keyword evidence="4" id="KW-0804">Transcription</keyword>
<keyword evidence="3" id="KW-0238">DNA-binding</keyword>
<dbReference type="InterPro" id="IPR018060">
    <property type="entry name" value="HTH_AraC"/>
</dbReference>
<dbReference type="Gene3D" id="1.10.10.60">
    <property type="entry name" value="Homeodomain-like"/>
    <property type="match status" value="2"/>
</dbReference>
<keyword evidence="2" id="KW-0805">Transcription regulation</keyword>
<dbReference type="SUPFAM" id="SSF51215">
    <property type="entry name" value="Regulatory protein AraC"/>
    <property type="match status" value="1"/>
</dbReference>
<dbReference type="SMART" id="SM00342">
    <property type="entry name" value="HTH_ARAC"/>
    <property type="match status" value="1"/>
</dbReference>
<dbReference type="InterPro" id="IPR050204">
    <property type="entry name" value="AraC_XylS_family_regulators"/>
</dbReference>
<dbReference type="InterPro" id="IPR037923">
    <property type="entry name" value="HTH-like"/>
</dbReference>
<dbReference type="SUPFAM" id="SSF46689">
    <property type="entry name" value="Homeodomain-like"/>
    <property type="match status" value="2"/>
</dbReference>
<proteinExistence type="predicted"/>
<dbReference type="InterPro" id="IPR003313">
    <property type="entry name" value="AraC-bd"/>
</dbReference>
<keyword evidence="7" id="KW-1185">Reference proteome</keyword>
<dbReference type="PANTHER" id="PTHR46796:SF13">
    <property type="entry name" value="HTH-TYPE TRANSCRIPTIONAL ACTIVATOR RHAS"/>
    <property type="match status" value="1"/>
</dbReference>
<evidence type="ECO:0000256" key="4">
    <source>
        <dbReference type="ARBA" id="ARBA00023163"/>
    </source>
</evidence>
<dbReference type="PROSITE" id="PS01124">
    <property type="entry name" value="HTH_ARAC_FAMILY_2"/>
    <property type="match status" value="1"/>
</dbReference>
<keyword evidence="1" id="KW-0963">Cytoplasm</keyword>